<dbReference type="EMBL" id="PNYB01000016">
    <property type="protein sequence ID" value="PMS21422.1"/>
    <property type="molecule type" value="Genomic_DNA"/>
</dbReference>
<sequence length="225" mass="24546">MSNRFCCTDPDIRLLAAGRVRLATSRALETAMAPLIERARTVPTGTLADVFRDVDANALLFVAAWRVNRFEAAERTVVDAIAHAIEPLHGEATPEWVDVAVPAGAWTSGRSGPGECLVLVRQPLERPSAVIQQSWIDRVLLALNGDAEPPDGLISANFFASHDEASVLNFSRWTSAQAHREALARGHYGHDGEHGSIGTSPLWQATRVHPGIRADHEVCRYMRVS</sequence>
<organism evidence="1 2">
    <name type="scientific">Trinickia soli</name>
    <dbReference type="NCBI Taxonomy" id="380675"/>
    <lineage>
        <taxon>Bacteria</taxon>
        <taxon>Pseudomonadati</taxon>
        <taxon>Pseudomonadota</taxon>
        <taxon>Betaproteobacteria</taxon>
        <taxon>Burkholderiales</taxon>
        <taxon>Burkholderiaceae</taxon>
        <taxon>Trinickia</taxon>
    </lineage>
</organism>
<reference evidence="1 2" key="1">
    <citation type="submission" date="2018-01" db="EMBL/GenBank/DDBJ databases">
        <title>Whole genome analyses suggest that Burkholderia sensu lato contains two further novel genera in the rhizoxinica-symbiotica group Mycetohabitans gen. nov., and Trinickia gen. nov.: implications for the evolution of diazotrophy and nodulation in the Burkholderiaceae.</title>
        <authorList>
            <person name="Estrada-de los Santos P."/>
            <person name="Palmer M."/>
            <person name="Chavez-Ramirez B."/>
            <person name="Beukes C."/>
            <person name="Steenkamp E.T."/>
            <person name="Hirsch A.M."/>
            <person name="Manyaka P."/>
            <person name="Maluk M."/>
            <person name="Lafos M."/>
            <person name="Crook M."/>
            <person name="Gross E."/>
            <person name="Simon M.F."/>
            <person name="Bueno dos Reis Junior F."/>
            <person name="Poole P.S."/>
            <person name="Venter S.N."/>
            <person name="James E.K."/>
        </authorList>
    </citation>
    <scope>NUCLEOTIDE SEQUENCE [LARGE SCALE GENOMIC DNA]</scope>
    <source>
        <strain evidence="1 2">GP25-8</strain>
    </source>
</reference>
<dbReference type="Proteomes" id="UP000235347">
    <property type="component" value="Unassembled WGS sequence"/>
</dbReference>
<proteinExistence type="predicted"/>
<gene>
    <name evidence="1" type="ORF">C0Z19_18510</name>
</gene>
<protein>
    <submittedName>
        <fullName evidence="1">Uncharacterized protein</fullName>
    </submittedName>
</protein>
<dbReference type="AlphaFoldDB" id="A0A2N7VWA6"/>
<evidence type="ECO:0000313" key="2">
    <source>
        <dbReference type="Proteomes" id="UP000235347"/>
    </source>
</evidence>
<comment type="caution">
    <text evidence="1">The sequence shown here is derived from an EMBL/GenBank/DDBJ whole genome shotgun (WGS) entry which is preliminary data.</text>
</comment>
<keyword evidence="2" id="KW-1185">Reference proteome</keyword>
<dbReference type="Gene3D" id="3.30.70.100">
    <property type="match status" value="1"/>
</dbReference>
<dbReference type="RefSeq" id="WP_102611289.1">
    <property type="nucleotide sequence ID" value="NZ_CADIKD010000012.1"/>
</dbReference>
<evidence type="ECO:0000313" key="1">
    <source>
        <dbReference type="EMBL" id="PMS21422.1"/>
    </source>
</evidence>
<name>A0A2N7VWA6_9BURK</name>
<accession>A0A2N7VWA6</accession>